<comment type="pathway">
    <text evidence="3 13">Organic acid metabolism; glycolate biosynthesis; glycolate from 2-phosphoglycolate: step 1/1.</text>
</comment>
<dbReference type="SFLD" id="SFLDS00003">
    <property type="entry name" value="Haloacid_Dehalogenase"/>
    <property type="match status" value="1"/>
</dbReference>
<comment type="subunit">
    <text evidence="5">Homotrimer.</text>
</comment>
<reference evidence="14 15" key="1">
    <citation type="submission" date="2018-11" db="EMBL/GenBank/DDBJ databases">
        <title>Genome sequencing of Lautropia sp. KCOM 2505 (= ChDC F240).</title>
        <authorList>
            <person name="Kook J.-K."/>
            <person name="Park S.-N."/>
            <person name="Lim Y.K."/>
        </authorList>
    </citation>
    <scope>NUCLEOTIDE SEQUENCE [LARGE SCALE GENOMIC DNA]</scope>
    <source>
        <strain evidence="14 15">KCOM 2505</strain>
    </source>
</reference>
<evidence type="ECO:0000256" key="9">
    <source>
        <dbReference type="ARBA" id="ARBA00022801"/>
    </source>
</evidence>
<dbReference type="RefSeq" id="WP_125096411.1">
    <property type="nucleotide sequence ID" value="NZ_RRUE01000002.1"/>
</dbReference>
<feature type="binding site" evidence="13">
    <location>
        <position position="186"/>
    </location>
    <ligand>
        <name>Mg(2+)</name>
        <dbReference type="ChEBI" id="CHEBI:18420"/>
    </ligand>
</feature>
<dbReference type="InterPro" id="IPR050155">
    <property type="entry name" value="HAD-like_hydrolase_sf"/>
</dbReference>
<feature type="binding site" evidence="13">
    <location>
        <position position="24"/>
    </location>
    <ligand>
        <name>Mg(2+)</name>
        <dbReference type="ChEBI" id="CHEBI:18420"/>
    </ligand>
</feature>
<evidence type="ECO:0000256" key="12">
    <source>
        <dbReference type="ARBA" id="ARBA00059247"/>
    </source>
</evidence>
<dbReference type="Proteomes" id="UP000270261">
    <property type="component" value="Unassembled WGS sequence"/>
</dbReference>
<dbReference type="SUPFAM" id="SSF56784">
    <property type="entry name" value="HAD-like"/>
    <property type="match status" value="1"/>
</dbReference>
<comment type="similarity">
    <text evidence="4 13">Belongs to the HAD-like hydrolase superfamily. CbbY/CbbZ/Gph/YieH family.</text>
</comment>
<proteinExistence type="inferred from homology"/>
<dbReference type="OrthoDB" id="9807630at2"/>
<accession>A0A426FNG4</accession>
<dbReference type="NCBIfam" id="TIGR01509">
    <property type="entry name" value="HAD-SF-IA-v3"/>
    <property type="match status" value="1"/>
</dbReference>
<keyword evidence="11 13" id="KW-0119">Carbohydrate metabolism</keyword>
<keyword evidence="7" id="KW-0113">Calvin cycle</keyword>
<evidence type="ECO:0000256" key="8">
    <source>
        <dbReference type="ARBA" id="ARBA00022723"/>
    </source>
</evidence>
<evidence type="ECO:0000256" key="11">
    <source>
        <dbReference type="ARBA" id="ARBA00023277"/>
    </source>
</evidence>
<dbReference type="InterPro" id="IPR023198">
    <property type="entry name" value="PGP-like_dom2"/>
</dbReference>
<comment type="function">
    <text evidence="12 13">Specifically catalyzes the dephosphorylation of 2-phosphoglycolate. Is involved in the dissimilation of the intracellular 2-phosphoglycolate formed during the DNA repair of 3'-phosphoglycolate ends, a major class of DNA lesions induced by oxidative stress.</text>
</comment>
<dbReference type="Gene3D" id="1.10.150.240">
    <property type="entry name" value="Putative phosphatase, domain 2"/>
    <property type="match status" value="1"/>
</dbReference>
<comment type="caution">
    <text evidence="14">The sequence shown here is derived from an EMBL/GenBank/DDBJ whole genome shotgun (WGS) entry which is preliminary data.</text>
</comment>
<comment type="cofactor">
    <cofactor evidence="2 13">
        <name>Mg(2+)</name>
        <dbReference type="ChEBI" id="CHEBI:18420"/>
    </cofactor>
</comment>
<dbReference type="PANTHER" id="PTHR43434">
    <property type="entry name" value="PHOSPHOGLYCOLATE PHOSPHATASE"/>
    <property type="match status" value="1"/>
</dbReference>
<organism evidence="14 15">
    <name type="scientific">Lautropia dentalis</name>
    <dbReference type="NCBI Taxonomy" id="2490857"/>
    <lineage>
        <taxon>Bacteria</taxon>
        <taxon>Pseudomonadati</taxon>
        <taxon>Pseudomonadota</taxon>
        <taxon>Betaproteobacteria</taxon>
        <taxon>Burkholderiales</taxon>
        <taxon>Burkholderiaceae</taxon>
        <taxon>Lautropia</taxon>
    </lineage>
</organism>
<dbReference type="GO" id="GO:0006281">
    <property type="term" value="P:DNA repair"/>
    <property type="evidence" value="ECO:0007669"/>
    <property type="project" value="TreeGrafter"/>
</dbReference>
<dbReference type="InterPro" id="IPR006549">
    <property type="entry name" value="HAD-SF_hydro_IIIA"/>
</dbReference>
<evidence type="ECO:0000256" key="5">
    <source>
        <dbReference type="ARBA" id="ARBA00011233"/>
    </source>
</evidence>
<keyword evidence="10 13" id="KW-0460">Magnesium</keyword>
<dbReference type="InterPro" id="IPR037512">
    <property type="entry name" value="PGPase_prok"/>
</dbReference>
<feature type="active site" description="Nucleophile" evidence="13">
    <location>
        <position position="22"/>
    </location>
</feature>
<gene>
    <name evidence="14" type="ORF">EHV23_12795</name>
</gene>
<name>A0A426FNG4_9BURK</name>
<evidence type="ECO:0000256" key="2">
    <source>
        <dbReference type="ARBA" id="ARBA00001946"/>
    </source>
</evidence>
<dbReference type="FunFam" id="3.40.50.1000:FF:000022">
    <property type="entry name" value="Phosphoglycolate phosphatase"/>
    <property type="match status" value="1"/>
</dbReference>
<dbReference type="NCBIfam" id="TIGR01662">
    <property type="entry name" value="HAD-SF-IIIA"/>
    <property type="match status" value="1"/>
</dbReference>
<dbReference type="GO" id="GO:0046872">
    <property type="term" value="F:metal ion binding"/>
    <property type="evidence" value="ECO:0007669"/>
    <property type="project" value="UniProtKB-KW"/>
</dbReference>
<dbReference type="EMBL" id="RRUE01000002">
    <property type="protein sequence ID" value="RRN44216.1"/>
    <property type="molecule type" value="Genomic_DNA"/>
</dbReference>
<dbReference type="UniPathway" id="UPA00865">
    <property type="reaction ID" value="UER00834"/>
</dbReference>
<protein>
    <recommendedName>
        <fullName evidence="6 13">Phosphoglycolate phosphatase</fullName>
        <shortName evidence="13">PGP</shortName>
        <shortName evidence="13">PGPase</shortName>
        <ecNumber evidence="6 13">3.1.3.18</ecNumber>
    </recommendedName>
</protein>
<dbReference type="PANTHER" id="PTHR43434:SF1">
    <property type="entry name" value="PHOSPHOGLYCOLATE PHOSPHATASE"/>
    <property type="match status" value="1"/>
</dbReference>
<sequence>MNASLPPALQARLVLVRALCFDLDGTLLDTIPDLAAAANAMLTDLGHAPRPLEEVATYVGKGADRLIERMLAAAGAPAAIGTPAFDAARERFHANYHRVNGQAARLYPGVLEGLQKLQAQGLPMAVVTNKPFAYIEPLLVQFGLAPFFAFSIGGDSLPVRKPDPGQLLEACRRLTLTPADVLMVGDSLNDTQAARAAGMPVVILPYGYNEGRPLDSVDADAVIQTIDQLADWVALQGDHT</sequence>
<dbReference type="NCBIfam" id="TIGR01549">
    <property type="entry name" value="HAD-SF-IA-v1"/>
    <property type="match status" value="1"/>
</dbReference>
<dbReference type="Pfam" id="PF00702">
    <property type="entry name" value="Hydrolase"/>
    <property type="match status" value="1"/>
</dbReference>
<keyword evidence="15" id="KW-1185">Reference proteome</keyword>
<dbReference type="HAMAP" id="MF_00495">
    <property type="entry name" value="GPH_hydrolase_bact"/>
    <property type="match status" value="1"/>
</dbReference>
<dbReference type="AlphaFoldDB" id="A0A426FNG4"/>
<dbReference type="PRINTS" id="PR00413">
    <property type="entry name" value="HADHALOGNASE"/>
</dbReference>
<dbReference type="GO" id="GO:0005829">
    <property type="term" value="C:cytosol"/>
    <property type="evidence" value="ECO:0007669"/>
    <property type="project" value="TreeGrafter"/>
</dbReference>
<dbReference type="GO" id="GO:0008967">
    <property type="term" value="F:phosphoglycolate phosphatase activity"/>
    <property type="evidence" value="ECO:0007669"/>
    <property type="project" value="UniProtKB-UniRule"/>
</dbReference>
<dbReference type="SFLD" id="SFLDG01135">
    <property type="entry name" value="C1.5.6:_HAD__Beta-PGM__Phospha"/>
    <property type="match status" value="1"/>
</dbReference>
<dbReference type="SFLD" id="SFLDG01129">
    <property type="entry name" value="C1.5:_HAD__Beta-PGM__Phosphata"/>
    <property type="match status" value="1"/>
</dbReference>
<evidence type="ECO:0000256" key="3">
    <source>
        <dbReference type="ARBA" id="ARBA00004818"/>
    </source>
</evidence>
<evidence type="ECO:0000256" key="13">
    <source>
        <dbReference type="HAMAP-Rule" id="MF_00495"/>
    </source>
</evidence>
<dbReference type="InterPro" id="IPR006439">
    <property type="entry name" value="HAD-SF_hydro_IA"/>
</dbReference>
<dbReference type="GO" id="GO:0046295">
    <property type="term" value="P:glycolate biosynthetic process"/>
    <property type="evidence" value="ECO:0007669"/>
    <property type="project" value="UniProtKB-UniRule"/>
</dbReference>
<dbReference type="GO" id="GO:0019253">
    <property type="term" value="P:reductive pentose-phosphate cycle"/>
    <property type="evidence" value="ECO:0007669"/>
    <property type="project" value="UniProtKB-KW"/>
</dbReference>
<evidence type="ECO:0000256" key="7">
    <source>
        <dbReference type="ARBA" id="ARBA00022567"/>
    </source>
</evidence>
<keyword evidence="9 13" id="KW-0378">Hydrolase</keyword>
<dbReference type="CDD" id="cd16417">
    <property type="entry name" value="HAD_PGPase"/>
    <property type="match status" value="1"/>
</dbReference>
<evidence type="ECO:0000256" key="10">
    <source>
        <dbReference type="ARBA" id="ARBA00022842"/>
    </source>
</evidence>
<dbReference type="NCBIfam" id="NF009695">
    <property type="entry name" value="PRK13222.1-2"/>
    <property type="match status" value="1"/>
</dbReference>
<evidence type="ECO:0000256" key="1">
    <source>
        <dbReference type="ARBA" id="ARBA00000830"/>
    </source>
</evidence>
<keyword evidence="8 13" id="KW-0479">Metal-binding</keyword>
<evidence type="ECO:0000256" key="6">
    <source>
        <dbReference type="ARBA" id="ARBA00013078"/>
    </source>
</evidence>
<dbReference type="Gene3D" id="3.40.50.1000">
    <property type="entry name" value="HAD superfamily/HAD-like"/>
    <property type="match status" value="1"/>
</dbReference>
<comment type="catalytic activity">
    <reaction evidence="1 13">
        <text>2-phosphoglycolate + H2O = glycolate + phosphate</text>
        <dbReference type="Rhea" id="RHEA:14369"/>
        <dbReference type="ChEBI" id="CHEBI:15377"/>
        <dbReference type="ChEBI" id="CHEBI:29805"/>
        <dbReference type="ChEBI" id="CHEBI:43474"/>
        <dbReference type="ChEBI" id="CHEBI:58033"/>
        <dbReference type="EC" id="3.1.3.18"/>
    </reaction>
</comment>
<dbReference type="NCBIfam" id="TIGR01449">
    <property type="entry name" value="PGP_bact"/>
    <property type="match status" value="1"/>
</dbReference>
<dbReference type="InterPro" id="IPR023214">
    <property type="entry name" value="HAD_sf"/>
</dbReference>
<dbReference type="EC" id="3.1.3.18" evidence="6 13"/>
<evidence type="ECO:0000313" key="15">
    <source>
        <dbReference type="Proteomes" id="UP000270261"/>
    </source>
</evidence>
<evidence type="ECO:0000313" key="14">
    <source>
        <dbReference type="EMBL" id="RRN44216.1"/>
    </source>
</evidence>
<dbReference type="InterPro" id="IPR036412">
    <property type="entry name" value="HAD-like_sf"/>
</dbReference>
<evidence type="ECO:0000256" key="4">
    <source>
        <dbReference type="ARBA" id="ARBA00006171"/>
    </source>
</evidence>
<feature type="binding site" evidence="13">
    <location>
        <position position="22"/>
    </location>
    <ligand>
        <name>Mg(2+)</name>
        <dbReference type="ChEBI" id="CHEBI:18420"/>
    </ligand>
</feature>